<keyword evidence="2" id="KW-1185">Reference proteome</keyword>
<name>A0ACC0BET9_CATRO</name>
<evidence type="ECO:0000313" key="1">
    <source>
        <dbReference type="EMBL" id="KAI5671141.1"/>
    </source>
</evidence>
<reference evidence="2" key="1">
    <citation type="journal article" date="2023" name="Nat. Plants">
        <title>Single-cell RNA sequencing provides a high-resolution roadmap for understanding the multicellular compartmentation of specialized metabolism.</title>
        <authorList>
            <person name="Sun S."/>
            <person name="Shen X."/>
            <person name="Li Y."/>
            <person name="Li Y."/>
            <person name="Wang S."/>
            <person name="Li R."/>
            <person name="Zhang H."/>
            <person name="Shen G."/>
            <person name="Guo B."/>
            <person name="Wei J."/>
            <person name="Xu J."/>
            <person name="St-Pierre B."/>
            <person name="Chen S."/>
            <person name="Sun C."/>
        </authorList>
    </citation>
    <scope>NUCLEOTIDE SEQUENCE [LARGE SCALE GENOMIC DNA]</scope>
</reference>
<gene>
    <name evidence="1" type="ORF">M9H77_11505</name>
</gene>
<comment type="caution">
    <text evidence="1">The sequence shown here is derived from an EMBL/GenBank/DDBJ whole genome shotgun (WGS) entry which is preliminary data.</text>
</comment>
<proteinExistence type="predicted"/>
<dbReference type="EMBL" id="CM044703">
    <property type="protein sequence ID" value="KAI5671141.1"/>
    <property type="molecule type" value="Genomic_DNA"/>
</dbReference>
<accession>A0ACC0BET9</accession>
<organism evidence="1 2">
    <name type="scientific">Catharanthus roseus</name>
    <name type="common">Madagascar periwinkle</name>
    <name type="synonym">Vinca rosea</name>
    <dbReference type="NCBI Taxonomy" id="4058"/>
    <lineage>
        <taxon>Eukaryota</taxon>
        <taxon>Viridiplantae</taxon>
        <taxon>Streptophyta</taxon>
        <taxon>Embryophyta</taxon>
        <taxon>Tracheophyta</taxon>
        <taxon>Spermatophyta</taxon>
        <taxon>Magnoliopsida</taxon>
        <taxon>eudicotyledons</taxon>
        <taxon>Gunneridae</taxon>
        <taxon>Pentapetalae</taxon>
        <taxon>asterids</taxon>
        <taxon>lamiids</taxon>
        <taxon>Gentianales</taxon>
        <taxon>Apocynaceae</taxon>
        <taxon>Rauvolfioideae</taxon>
        <taxon>Vinceae</taxon>
        <taxon>Catharanthinae</taxon>
        <taxon>Catharanthus</taxon>
    </lineage>
</organism>
<sequence length="168" mass="18762">MKTSFRPGLKFGENQVNGRVCGLRCKWLVPRTMAFSDDVDWFLTLRVDPLKEGSSTLRAWPNQYLRGHRIMLCDGTISSEWSGAQQATKCREGRRCPTHPQEKKPICRLRFTRGSFTVPLVGRKGNGERSLCGGATVYASPSTGIHATNSSARNWDASPFCVLKIVQN</sequence>
<evidence type="ECO:0000313" key="2">
    <source>
        <dbReference type="Proteomes" id="UP001060085"/>
    </source>
</evidence>
<protein>
    <submittedName>
        <fullName evidence="1">Uncharacterized protein</fullName>
    </submittedName>
</protein>
<dbReference type="Proteomes" id="UP001060085">
    <property type="component" value="Linkage Group LG03"/>
</dbReference>